<name>A0ABR4K4Y7_9EURO</name>
<dbReference type="EMBL" id="JBFXLR010000029">
    <property type="protein sequence ID" value="KAL2847383.1"/>
    <property type="molecule type" value="Genomic_DNA"/>
</dbReference>
<gene>
    <name evidence="2" type="ORF">BJX68DRAFT_113399</name>
</gene>
<feature type="transmembrane region" description="Helical" evidence="1">
    <location>
        <begin position="118"/>
        <end position="144"/>
    </location>
</feature>
<keyword evidence="1" id="KW-0812">Transmembrane</keyword>
<organism evidence="2 3">
    <name type="scientific">Aspergillus pseudodeflectus</name>
    <dbReference type="NCBI Taxonomy" id="176178"/>
    <lineage>
        <taxon>Eukaryota</taxon>
        <taxon>Fungi</taxon>
        <taxon>Dikarya</taxon>
        <taxon>Ascomycota</taxon>
        <taxon>Pezizomycotina</taxon>
        <taxon>Eurotiomycetes</taxon>
        <taxon>Eurotiomycetidae</taxon>
        <taxon>Eurotiales</taxon>
        <taxon>Aspergillaceae</taxon>
        <taxon>Aspergillus</taxon>
        <taxon>Aspergillus subgen. Nidulantes</taxon>
    </lineage>
</organism>
<dbReference type="GeneID" id="98151111"/>
<evidence type="ECO:0008006" key="4">
    <source>
        <dbReference type="Google" id="ProtNLM"/>
    </source>
</evidence>
<keyword evidence="1" id="KW-1133">Transmembrane helix</keyword>
<evidence type="ECO:0000313" key="2">
    <source>
        <dbReference type="EMBL" id="KAL2847383.1"/>
    </source>
</evidence>
<proteinExistence type="predicted"/>
<dbReference type="RefSeq" id="XP_070897706.1">
    <property type="nucleotide sequence ID" value="XM_071035947.1"/>
</dbReference>
<evidence type="ECO:0000313" key="3">
    <source>
        <dbReference type="Proteomes" id="UP001610444"/>
    </source>
</evidence>
<accession>A0ABR4K4Y7</accession>
<dbReference type="Proteomes" id="UP001610444">
    <property type="component" value="Unassembled WGS sequence"/>
</dbReference>
<evidence type="ECO:0000256" key="1">
    <source>
        <dbReference type="SAM" id="Phobius"/>
    </source>
</evidence>
<feature type="transmembrane region" description="Helical" evidence="1">
    <location>
        <begin position="6"/>
        <end position="24"/>
    </location>
</feature>
<reference evidence="2 3" key="1">
    <citation type="submission" date="2024-07" db="EMBL/GenBank/DDBJ databases">
        <title>Section-level genome sequencing and comparative genomics of Aspergillus sections Usti and Cavernicolus.</title>
        <authorList>
            <consortium name="Lawrence Berkeley National Laboratory"/>
            <person name="Nybo J.L."/>
            <person name="Vesth T.C."/>
            <person name="Theobald S."/>
            <person name="Frisvad J.C."/>
            <person name="Larsen T.O."/>
            <person name="Kjaerboelling I."/>
            <person name="Rothschild-Mancinelli K."/>
            <person name="Lyhne E.K."/>
            <person name="Kogle M.E."/>
            <person name="Barry K."/>
            <person name="Clum A."/>
            <person name="Na H."/>
            <person name="Ledsgaard L."/>
            <person name="Lin J."/>
            <person name="Lipzen A."/>
            <person name="Kuo A."/>
            <person name="Riley R."/>
            <person name="Mondo S."/>
            <person name="LaButti K."/>
            <person name="Haridas S."/>
            <person name="Pangalinan J."/>
            <person name="Salamov A.A."/>
            <person name="Simmons B.A."/>
            <person name="Magnuson J.K."/>
            <person name="Chen J."/>
            <person name="Drula E."/>
            <person name="Henrissat B."/>
            <person name="Wiebenga A."/>
            <person name="Lubbers R.J."/>
            <person name="Gomes A.C."/>
            <person name="Macurrencykelacurrency M.R."/>
            <person name="Stajich J."/>
            <person name="Grigoriev I.V."/>
            <person name="Mortensen U.H."/>
            <person name="De vries R.P."/>
            <person name="Baker S.E."/>
            <person name="Andersen M.R."/>
        </authorList>
    </citation>
    <scope>NUCLEOTIDE SEQUENCE [LARGE SCALE GENOMIC DNA]</scope>
    <source>
        <strain evidence="2 3">CBS 756.74</strain>
    </source>
</reference>
<protein>
    <recommendedName>
        <fullName evidence="4">Copper transporter</fullName>
    </recommendedName>
</protein>
<feature type="transmembrane region" description="Helical" evidence="1">
    <location>
        <begin position="61"/>
        <end position="83"/>
    </location>
</feature>
<keyword evidence="1" id="KW-0472">Membrane</keyword>
<comment type="caution">
    <text evidence="2">The sequence shown here is derived from an EMBL/GenBank/DDBJ whole genome shotgun (WGS) entry which is preliminary data.</text>
</comment>
<keyword evidence="3" id="KW-1185">Reference proteome</keyword>
<sequence>MIEPLSNPIFWLLAILIATFWFATTRSAARFRLSAETRKHQQLDTYCTSWLHQYLTSYLRIFLAIFIYLAILALELLEGWWVLSLDWHVFSTLYHNHTPREEGGWNIVVSYVLAEGLWLGFSALTIIVGAMILMVQVICIAELVMAVIRGPQKKANAAER</sequence>